<evidence type="ECO:0000256" key="1">
    <source>
        <dbReference type="SAM" id="MobiDB-lite"/>
    </source>
</evidence>
<feature type="region of interest" description="Disordered" evidence="1">
    <location>
        <begin position="370"/>
        <end position="450"/>
    </location>
</feature>
<feature type="compositionally biased region" description="Basic and acidic residues" evidence="1">
    <location>
        <begin position="194"/>
        <end position="208"/>
    </location>
</feature>
<dbReference type="Proteomes" id="UP000596742">
    <property type="component" value="Unassembled WGS sequence"/>
</dbReference>
<feature type="region of interest" description="Disordered" evidence="1">
    <location>
        <begin position="473"/>
        <end position="523"/>
    </location>
</feature>
<evidence type="ECO:0000313" key="2">
    <source>
        <dbReference type="EMBL" id="VDH93008.1"/>
    </source>
</evidence>
<feature type="compositionally biased region" description="Basic and acidic residues" evidence="1">
    <location>
        <begin position="409"/>
        <end position="423"/>
    </location>
</feature>
<keyword evidence="3" id="KW-1185">Reference proteome</keyword>
<reference evidence="2" key="1">
    <citation type="submission" date="2018-11" db="EMBL/GenBank/DDBJ databases">
        <authorList>
            <person name="Alioto T."/>
            <person name="Alioto T."/>
        </authorList>
    </citation>
    <scope>NUCLEOTIDE SEQUENCE</scope>
</reference>
<organism evidence="2 3">
    <name type="scientific">Mytilus galloprovincialis</name>
    <name type="common">Mediterranean mussel</name>
    <dbReference type="NCBI Taxonomy" id="29158"/>
    <lineage>
        <taxon>Eukaryota</taxon>
        <taxon>Metazoa</taxon>
        <taxon>Spiralia</taxon>
        <taxon>Lophotrochozoa</taxon>
        <taxon>Mollusca</taxon>
        <taxon>Bivalvia</taxon>
        <taxon>Autobranchia</taxon>
        <taxon>Pteriomorphia</taxon>
        <taxon>Mytilida</taxon>
        <taxon>Mytiloidea</taxon>
        <taxon>Mytilidae</taxon>
        <taxon>Mytilinae</taxon>
        <taxon>Mytilus</taxon>
    </lineage>
</organism>
<feature type="compositionally biased region" description="Polar residues" evidence="1">
    <location>
        <begin position="398"/>
        <end position="407"/>
    </location>
</feature>
<feature type="compositionally biased region" description="Polar residues" evidence="1">
    <location>
        <begin position="23"/>
        <end position="34"/>
    </location>
</feature>
<feature type="compositionally biased region" description="Basic residues" evidence="1">
    <location>
        <begin position="675"/>
        <end position="686"/>
    </location>
</feature>
<feature type="compositionally biased region" description="Basic residues" evidence="1">
    <location>
        <begin position="742"/>
        <end position="758"/>
    </location>
</feature>
<comment type="caution">
    <text evidence="2">The sequence shown here is derived from an EMBL/GenBank/DDBJ whole genome shotgun (WGS) entry which is preliminary data.</text>
</comment>
<sequence length="1100" mass="125055">MKRPGSSMTRVSLFTSSSGSGSNKNNRPNTSDSGAVQRRSLFSVIPHLPPIYQESSDHQSDLDSLHDDLVTKSVDYDLYTSDFDRRQTDSDNVFENTGVLDDRCIDLVKKTNDLQRGSLGMGNAVKGNKDFDSRQNKLKNKTVLGDKQNIVEMLTDHQNLSDASSEESYSLDKDSDDSYIQGSNLDMQEGSDLDMQKGPDFNRARSDMELLEGSDLDTTESDLDTKEGFDLDTTESNLDTEWFDLGTNHSDVSPEFVETDHEQEQIDLNLTSPGSSKYNSLSDNSQKIRIHKKKDTKVDHTRTSDMCTLDNLDKKETKKSSDFGKIPSVNLFEDSDDLKMDTSRITSTPIMVSTPYISLGDIDIEFESETDTAISSRSSSATDSQGSISKNQYKESGRSVQMTTGNWSADKKPERSIGKKDGNQSEDQEPERSIGLMDENQQRIADINNGETAVQIDNSRTIVDKKRNELKDSGFIDEESNTPRLKQKSSRTKELIGEEFSEEKVHLRQGEEKDSEEIKPGMENIVKVEIEGDVSPKGWFDYENSSDKNLYKENEEIAYHHSETKCKRRQRRKHKKHCKIVSMEDDEKMVTVSEIDEGNSLEVKMLEDTNHTGNKNEEVLILPLFKTMIEDSATDHTSDVSSEDELISVFKLPVVHLKNDGKTTENRQSPDKTYQKQKKQQRKISNKTKASFLYDDELGTQNGVLSLNSEEDSDHVVRLPPIKGKDSERNLHNGASMDDAKRKIKMSKLTREKKHRNKERKERAETGKNPQKLEYQNVSLDIMEKIPDSFHDVEGNESNNLSSKHKEDYKIISKSEIDVERDFDQNIGIPVEIEAALTDVKEHFSQGNDQNDSIHDSPYFEQRKLNKLNQLKVRSPRKQVNQSDNMGMKEGLETKKDEAVDVTDRISLPSVIFKNSKSREVDNILDVDEIGRISLPSVKITSSDPVEVESPMSNNQEPRQKVVRKFSFGTLPNIVEKRNSFQSQALKKTKVKQKSSKYAKSKQSLEQNPKQTFLFDLPDEIDDRNFEEQGDVSLTDLKNQNDLDIENTTKQALPVEDNSGNYRVPDSQLKNRPIRKGFTCVTFVKVWYDIDTNNPFEKKD</sequence>
<feature type="region of interest" description="Disordered" evidence="1">
    <location>
        <begin position="157"/>
        <end position="231"/>
    </location>
</feature>
<feature type="compositionally biased region" description="Polar residues" evidence="1">
    <location>
        <begin position="1"/>
        <end position="15"/>
    </location>
</feature>
<dbReference type="EMBL" id="UYJE01000405">
    <property type="protein sequence ID" value="VDH93008.1"/>
    <property type="molecule type" value="Genomic_DNA"/>
</dbReference>
<accession>A0A8B6BP38</accession>
<protein>
    <submittedName>
        <fullName evidence="2">Uncharacterized protein</fullName>
    </submittedName>
</protein>
<feature type="region of interest" description="Disordered" evidence="1">
    <location>
        <begin position="1"/>
        <end position="38"/>
    </location>
</feature>
<feature type="compositionally biased region" description="Acidic residues" evidence="1">
    <location>
        <begin position="209"/>
        <end position="222"/>
    </location>
</feature>
<name>A0A8B6BP38_MYTGA</name>
<evidence type="ECO:0000313" key="3">
    <source>
        <dbReference type="Proteomes" id="UP000596742"/>
    </source>
</evidence>
<gene>
    <name evidence="2" type="ORF">MGAL_10B018472</name>
</gene>
<feature type="region of interest" description="Disordered" evidence="1">
    <location>
        <begin position="660"/>
        <end position="688"/>
    </location>
</feature>
<dbReference type="AlphaFoldDB" id="A0A8B6BP38"/>
<proteinExistence type="predicted"/>
<feature type="region of interest" description="Disordered" evidence="1">
    <location>
        <begin position="706"/>
        <end position="769"/>
    </location>
</feature>
<feature type="compositionally biased region" description="Basic and acidic residues" evidence="1">
    <location>
        <begin position="491"/>
        <end position="523"/>
    </location>
</feature>
<feature type="compositionally biased region" description="Basic and acidic residues" evidence="1">
    <location>
        <begin position="660"/>
        <end position="674"/>
    </location>
</feature>
<feature type="compositionally biased region" description="Low complexity" evidence="1">
    <location>
        <begin position="371"/>
        <end position="387"/>
    </location>
</feature>